<evidence type="ECO:0000313" key="3">
    <source>
        <dbReference type="Proteomes" id="UP000735302"/>
    </source>
</evidence>
<name>A0AAV4A990_9GAST</name>
<reference evidence="2 3" key="1">
    <citation type="journal article" date="2021" name="Elife">
        <title>Chloroplast acquisition without the gene transfer in kleptoplastic sea slugs, Plakobranchus ocellatus.</title>
        <authorList>
            <person name="Maeda T."/>
            <person name="Takahashi S."/>
            <person name="Yoshida T."/>
            <person name="Shimamura S."/>
            <person name="Takaki Y."/>
            <person name="Nagai Y."/>
            <person name="Toyoda A."/>
            <person name="Suzuki Y."/>
            <person name="Arimoto A."/>
            <person name="Ishii H."/>
            <person name="Satoh N."/>
            <person name="Nishiyama T."/>
            <person name="Hasebe M."/>
            <person name="Maruyama T."/>
            <person name="Minagawa J."/>
            <person name="Obokata J."/>
            <person name="Shigenobu S."/>
        </authorList>
    </citation>
    <scope>NUCLEOTIDE SEQUENCE [LARGE SCALE GENOMIC DNA]</scope>
</reference>
<comment type="caution">
    <text evidence="2">The sequence shown here is derived from an EMBL/GenBank/DDBJ whole genome shotgun (WGS) entry which is preliminary data.</text>
</comment>
<evidence type="ECO:0000313" key="2">
    <source>
        <dbReference type="EMBL" id="GFO03803.1"/>
    </source>
</evidence>
<evidence type="ECO:0000256" key="1">
    <source>
        <dbReference type="SAM" id="MobiDB-lite"/>
    </source>
</evidence>
<dbReference type="AlphaFoldDB" id="A0AAV4A990"/>
<feature type="region of interest" description="Disordered" evidence="1">
    <location>
        <begin position="30"/>
        <end position="57"/>
    </location>
</feature>
<organism evidence="2 3">
    <name type="scientific">Plakobranchus ocellatus</name>
    <dbReference type="NCBI Taxonomy" id="259542"/>
    <lineage>
        <taxon>Eukaryota</taxon>
        <taxon>Metazoa</taxon>
        <taxon>Spiralia</taxon>
        <taxon>Lophotrochozoa</taxon>
        <taxon>Mollusca</taxon>
        <taxon>Gastropoda</taxon>
        <taxon>Heterobranchia</taxon>
        <taxon>Euthyneura</taxon>
        <taxon>Panpulmonata</taxon>
        <taxon>Sacoglossa</taxon>
        <taxon>Placobranchoidea</taxon>
        <taxon>Plakobranchidae</taxon>
        <taxon>Plakobranchus</taxon>
    </lineage>
</organism>
<sequence>MPNIFLDIRQAINVVIGRLEAAKSLWRDGEKPARTRKRRRERRMRESETFEGRGRWREERRRGREGLRVQDLKEKKGVESGIDGAEGMKRTIHSMVSASSLWDSTCYTTPAEISSYFFSSVLSITVIFTRDGFSSLWMSPTSIQLSVMKPMASSCAVYLVKMTFDLQ</sequence>
<dbReference type="EMBL" id="BLXT01003731">
    <property type="protein sequence ID" value="GFO03803.1"/>
    <property type="molecule type" value="Genomic_DNA"/>
</dbReference>
<protein>
    <submittedName>
        <fullName evidence="2">Uncharacterized protein</fullName>
    </submittedName>
</protein>
<feature type="compositionally biased region" description="Basic and acidic residues" evidence="1">
    <location>
        <begin position="43"/>
        <end position="57"/>
    </location>
</feature>
<gene>
    <name evidence="2" type="ORF">PoB_003030800</name>
</gene>
<keyword evidence="3" id="KW-1185">Reference proteome</keyword>
<dbReference type="Proteomes" id="UP000735302">
    <property type="component" value="Unassembled WGS sequence"/>
</dbReference>
<accession>A0AAV4A990</accession>
<proteinExistence type="predicted"/>